<protein>
    <submittedName>
        <fullName evidence="1">Uncharacterized protein</fullName>
    </submittedName>
</protein>
<sequence length="108" mass="12541">MDDLLYLLNLRAPIARFFQQSAHSPSLTTVYDCETNLSERLGWATSVYVAWNKYISSYYADEILKIENLFGQQARKHVCATGLLQGEYLCVQKRPNSWLIGRRNYSKE</sequence>
<organism evidence="1">
    <name type="scientific">Aureoumbra lagunensis</name>
    <dbReference type="NCBI Taxonomy" id="44058"/>
    <lineage>
        <taxon>Eukaryota</taxon>
        <taxon>Sar</taxon>
        <taxon>Stramenopiles</taxon>
        <taxon>Ochrophyta</taxon>
        <taxon>Pelagophyceae</taxon>
        <taxon>Pelagomonadales</taxon>
        <taxon>Aureoumbra</taxon>
    </lineage>
</organism>
<gene>
    <name evidence="1" type="ORF">ALAG00032_LOCUS3222</name>
</gene>
<accession>A0A7S3JTX6</accession>
<dbReference type="AlphaFoldDB" id="A0A7S3JTX6"/>
<reference evidence="1" key="1">
    <citation type="submission" date="2021-01" db="EMBL/GenBank/DDBJ databases">
        <authorList>
            <person name="Corre E."/>
            <person name="Pelletier E."/>
            <person name="Niang G."/>
            <person name="Scheremetjew M."/>
            <person name="Finn R."/>
            <person name="Kale V."/>
            <person name="Holt S."/>
            <person name="Cochrane G."/>
            <person name="Meng A."/>
            <person name="Brown T."/>
            <person name="Cohen L."/>
        </authorList>
    </citation>
    <scope>NUCLEOTIDE SEQUENCE</scope>
    <source>
        <strain evidence="1">CCMP1510</strain>
    </source>
</reference>
<proteinExistence type="predicted"/>
<name>A0A7S3JTX6_9STRA</name>
<dbReference type="EMBL" id="HBIJ01004565">
    <property type="protein sequence ID" value="CAE0362481.1"/>
    <property type="molecule type" value="Transcribed_RNA"/>
</dbReference>
<evidence type="ECO:0000313" key="1">
    <source>
        <dbReference type="EMBL" id="CAE0362481.1"/>
    </source>
</evidence>